<evidence type="ECO:0000313" key="2">
    <source>
        <dbReference type="EMBL" id="KAF5716319.1"/>
    </source>
</evidence>
<comment type="caution">
    <text evidence="2">The sequence shown here is derived from an EMBL/GenBank/DDBJ whole genome shotgun (WGS) entry which is preliminary data.</text>
</comment>
<dbReference type="AlphaFoldDB" id="A0A8H5YPS5"/>
<proteinExistence type="predicted"/>
<evidence type="ECO:0000256" key="1">
    <source>
        <dbReference type="SAM" id="MobiDB-lite"/>
    </source>
</evidence>
<gene>
    <name evidence="2" type="ORF">FGLOB1_2599</name>
</gene>
<keyword evidence="3" id="KW-1185">Reference proteome</keyword>
<feature type="region of interest" description="Disordered" evidence="1">
    <location>
        <begin position="114"/>
        <end position="174"/>
    </location>
</feature>
<feature type="compositionally biased region" description="Basic and acidic residues" evidence="1">
    <location>
        <begin position="137"/>
        <end position="152"/>
    </location>
</feature>
<dbReference type="EMBL" id="JAAQPF010000093">
    <property type="protein sequence ID" value="KAF5716319.1"/>
    <property type="molecule type" value="Genomic_DNA"/>
</dbReference>
<name>A0A8H5YPS5_9HYPO</name>
<reference evidence="2 3" key="1">
    <citation type="submission" date="2020-05" db="EMBL/GenBank/DDBJ databases">
        <title>Identification and distribution of gene clusters putatively required for synthesis of sphingolipid metabolism inhibitors in phylogenetically diverse species of the filamentous fungus Fusarium.</title>
        <authorList>
            <person name="Kim H.-S."/>
            <person name="Busman M."/>
            <person name="Brown D.W."/>
            <person name="Divon H."/>
            <person name="Uhlig S."/>
            <person name="Proctor R.H."/>
        </authorList>
    </citation>
    <scope>NUCLEOTIDE SEQUENCE [LARGE SCALE GENOMIC DNA]</scope>
    <source>
        <strain evidence="2 3">NRRL 26131</strain>
    </source>
</reference>
<organism evidence="2 3">
    <name type="scientific">Fusarium globosum</name>
    <dbReference type="NCBI Taxonomy" id="78864"/>
    <lineage>
        <taxon>Eukaryota</taxon>
        <taxon>Fungi</taxon>
        <taxon>Dikarya</taxon>
        <taxon>Ascomycota</taxon>
        <taxon>Pezizomycotina</taxon>
        <taxon>Sordariomycetes</taxon>
        <taxon>Hypocreomycetidae</taxon>
        <taxon>Hypocreales</taxon>
        <taxon>Nectriaceae</taxon>
        <taxon>Fusarium</taxon>
        <taxon>Fusarium fujikuroi species complex</taxon>
    </lineage>
</organism>
<protein>
    <submittedName>
        <fullName evidence="2">Uncharacterized protein</fullName>
    </submittedName>
</protein>
<dbReference type="Proteomes" id="UP000532311">
    <property type="component" value="Unassembled WGS sequence"/>
</dbReference>
<sequence length="174" mass="19468">MDTPMVYLPTFEAPFVIDKTRDRLQVRLRKNHLEGYVLINLPQYDPMEAVKAAMSIVKDMDITMLNKPLGSNSSGWVSLTKHPWCHATTLNRGIHFALPLAAVQVDNVRKDKEQQAEVVAPALKAPPADARGRKRTRPEDVGGEERPRRRPDSLGWPGCLPWRSSASPGPNPEN</sequence>
<evidence type="ECO:0000313" key="3">
    <source>
        <dbReference type="Proteomes" id="UP000532311"/>
    </source>
</evidence>
<accession>A0A8H5YPS5</accession>